<dbReference type="HOGENOM" id="CLU_076139_1_1_1"/>
<name>A0A0D2AAM3_9EURO</name>
<organism evidence="6 7">
    <name type="scientific">Cladophialophora immunda</name>
    <dbReference type="NCBI Taxonomy" id="569365"/>
    <lineage>
        <taxon>Eukaryota</taxon>
        <taxon>Fungi</taxon>
        <taxon>Dikarya</taxon>
        <taxon>Ascomycota</taxon>
        <taxon>Pezizomycotina</taxon>
        <taxon>Eurotiomycetes</taxon>
        <taxon>Chaetothyriomycetidae</taxon>
        <taxon>Chaetothyriales</taxon>
        <taxon>Herpotrichiellaceae</taxon>
        <taxon>Cladophialophora</taxon>
    </lineage>
</organism>
<evidence type="ECO:0000256" key="1">
    <source>
        <dbReference type="ARBA" id="ARBA00022723"/>
    </source>
</evidence>
<dbReference type="PROSITE" id="PS50865">
    <property type="entry name" value="ZF_MYND_2"/>
    <property type="match status" value="1"/>
</dbReference>
<feature type="non-terminal residue" evidence="6">
    <location>
        <position position="155"/>
    </location>
</feature>
<keyword evidence="7" id="KW-1185">Reference proteome</keyword>
<dbReference type="GO" id="GO:0008270">
    <property type="term" value="F:zinc ion binding"/>
    <property type="evidence" value="ECO:0007669"/>
    <property type="project" value="UniProtKB-KW"/>
</dbReference>
<dbReference type="Gene3D" id="6.10.140.2220">
    <property type="match status" value="1"/>
</dbReference>
<reference evidence="6 7" key="1">
    <citation type="submission" date="2015-01" db="EMBL/GenBank/DDBJ databases">
        <title>The Genome Sequence of Cladophialophora immunda CBS83496.</title>
        <authorList>
            <consortium name="The Broad Institute Genomics Platform"/>
            <person name="Cuomo C."/>
            <person name="de Hoog S."/>
            <person name="Gorbushina A."/>
            <person name="Stielow B."/>
            <person name="Teixiera M."/>
            <person name="Abouelleil A."/>
            <person name="Chapman S.B."/>
            <person name="Priest M."/>
            <person name="Young S.K."/>
            <person name="Wortman J."/>
            <person name="Nusbaum C."/>
            <person name="Birren B."/>
        </authorList>
    </citation>
    <scope>NUCLEOTIDE SEQUENCE [LARGE SCALE GENOMIC DNA]</scope>
    <source>
        <strain evidence="6 7">CBS 83496</strain>
    </source>
</reference>
<sequence length="155" mass="17825">MDVKDVDGTTVPLFFYTQRRGSELAPSEVQKGHTIAILYAQRHTFMFSEPGIRLEEATNIKIFPLSLNKSLALSDRVQKFSTETNGTRTCHGCERQAISLKKCAKCSLFWYCNGDCQRTGWNENNHKADCKLLKDADLKGLFSLHWDKFERRVKF</sequence>
<evidence type="ECO:0000256" key="4">
    <source>
        <dbReference type="PROSITE-ProRule" id="PRU00134"/>
    </source>
</evidence>
<gene>
    <name evidence="6" type="ORF">PV07_12754</name>
</gene>
<dbReference type="AlphaFoldDB" id="A0A0D2AAM3"/>
<dbReference type="Proteomes" id="UP000054466">
    <property type="component" value="Unassembled WGS sequence"/>
</dbReference>
<accession>A0A0D2AAM3</accession>
<keyword evidence="3" id="KW-0862">Zinc</keyword>
<protein>
    <recommendedName>
        <fullName evidence="5">MYND-type domain-containing protein</fullName>
    </recommendedName>
</protein>
<evidence type="ECO:0000313" key="6">
    <source>
        <dbReference type="EMBL" id="KIW21822.1"/>
    </source>
</evidence>
<evidence type="ECO:0000256" key="3">
    <source>
        <dbReference type="ARBA" id="ARBA00022833"/>
    </source>
</evidence>
<evidence type="ECO:0000256" key="2">
    <source>
        <dbReference type="ARBA" id="ARBA00022771"/>
    </source>
</evidence>
<dbReference type="VEuPathDB" id="FungiDB:PV07_12754"/>
<dbReference type="GeneID" id="27351948"/>
<dbReference type="STRING" id="569365.A0A0D2AAM3"/>
<evidence type="ECO:0000313" key="7">
    <source>
        <dbReference type="Proteomes" id="UP000054466"/>
    </source>
</evidence>
<dbReference type="SUPFAM" id="SSF144232">
    <property type="entry name" value="HIT/MYND zinc finger-like"/>
    <property type="match status" value="1"/>
</dbReference>
<dbReference type="EMBL" id="KN847158">
    <property type="protein sequence ID" value="KIW21822.1"/>
    <property type="molecule type" value="Genomic_DNA"/>
</dbReference>
<keyword evidence="2 4" id="KW-0863">Zinc-finger</keyword>
<proteinExistence type="predicted"/>
<dbReference type="RefSeq" id="XP_016242038.1">
    <property type="nucleotide sequence ID" value="XM_016400316.1"/>
</dbReference>
<dbReference type="Pfam" id="PF01753">
    <property type="entry name" value="zf-MYND"/>
    <property type="match status" value="1"/>
</dbReference>
<dbReference type="InterPro" id="IPR002893">
    <property type="entry name" value="Znf_MYND"/>
</dbReference>
<evidence type="ECO:0000259" key="5">
    <source>
        <dbReference type="PROSITE" id="PS50865"/>
    </source>
</evidence>
<dbReference type="PROSITE" id="PS01360">
    <property type="entry name" value="ZF_MYND_1"/>
    <property type="match status" value="1"/>
</dbReference>
<keyword evidence="1" id="KW-0479">Metal-binding</keyword>
<feature type="domain" description="MYND-type" evidence="5">
    <location>
        <begin position="90"/>
        <end position="130"/>
    </location>
</feature>
<dbReference type="OrthoDB" id="265717at2759"/>